<dbReference type="InterPro" id="IPR011644">
    <property type="entry name" value="Heme_NO-bd"/>
</dbReference>
<reference evidence="2 3" key="1">
    <citation type="submission" date="2017-02" db="EMBL/GenBank/DDBJ databases">
        <authorList>
            <person name="Peterson S.W."/>
        </authorList>
    </citation>
    <scope>NUCLEOTIDE SEQUENCE [LARGE SCALE GENOMIC DNA]</scope>
    <source>
        <strain evidence="2 3">S285</strain>
    </source>
</reference>
<dbReference type="AlphaFoldDB" id="A0A1W6MWU7"/>
<gene>
    <name evidence="2" type="ORF">B1812_14400</name>
</gene>
<dbReference type="GO" id="GO:0019934">
    <property type="term" value="P:cGMP-mediated signaling"/>
    <property type="evidence" value="ECO:0007669"/>
    <property type="project" value="TreeGrafter"/>
</dbReference>
<feature type="domain" description="Heme NO-binding" evidence="1">
    <location>
        <begin position="2"/>
        <end position="162"/>
    </location>
</feature>
<dbReference type="GO" id="GO:0070482">
    <property type="term" value="P:response to oxygen levels"/>
    <property type="evidence" value="ECO:0007669"/>
    <property type="project" value="TreeGrafter"/>
</dbReference>
<dbReference type="SUPFAM" id="SSF111126">
    <property type="entry name" value="Ligand-binding domain in the NO signalling and Golgi transport"/>
    <property type="match status" value="1"/>
</dbReference>
<dbReference type="OrthoDB" id="981203at2"/>
<organism evidence="2 3">
    <name type="scientific">Methylocystis bryophila</name>
    <dbReference type="NCBI Taxonomy" id="655015"/>
    <lineage>
        <taxon>Bacteria</taxon>
        <taxon>Pseudomonadati</taxon>
        <taxon>Pseudomonadota</taxon>
        <taxon>Alphaproteobacteria</taxon>
        <taxon>Hyphomicrobiales</taxon>
        <taxon>Methylocystaceae</taxon>
        <taxon>Methylocystis</taxon>
    </lineage>
</organism>
<dbReference type="PANTHER" id="PTHR45655">
    <property type="entry name" value="GUANYLATE CYCLASE SOLUBLE SUBUNIT BETA-2"/>
    <property type="match status" value="1"/>
</dbReference>
<dbReference type="EMBL" id="CP019948">
    <property type="protein sequence ID" value="ARN82070.1"/>
    <property type="molecule type" value="Genomic_DNA"/>
</dbReference>
<evidence type="ECO:0000313" key="3">
    <source>
        <dbReference type="Proteomes" id="UP000193978"/>
    </source>
</evidence>
<dbReference type="Pfam" id="PF07700">
    <property type="entry name" value="HNOB"/>
    <property type="match status" value="1"/>
</dbReference>
<dbReference type="GO" id="GO:0004383">
    <property type="term" value="F:guanylate cyclase activity"/>
    <property type="evidence" value="ECO:0007669"/>
    <property type="project" value="TreeGrafter"/>
</dbReference>
<sequence length="187" mass="21114">MYGLVNRALEELIIEKYGEEKWAETRKKARVEVEAFISNEPYPDDVTYHLVGAAHDILGFRVSDLMHEFGVRWMTKTAQENFGALLRAAGASLKEFLLNLPQFHAKVQLIYPKLRPPEFKCSDVGEDSLRLHYFSYRPGLVDFVAGLLDGLGEVYGALVTVTLLEAKAKGADHDVFEVKWISRAKSP</sequence>
<dbReference type="InterPro" id="IPR038158">
    <property type="entry name" value="H-NOX_domain_sf"/>
</dbReference>
<dbReference type="STRING" id="655015.B1812_14400"/>
<protein>
    <submittedName>
        <fullName evidence="2">Heme NO-binding protein</fullName>
    </submittedName>
</protein>
<keyword evidence="3" id="KW-1185">Reference proteome</keyword>
<name>A0A1W6MWU7_9HYPH</name>
<dbReference type="PANTHER" id="PTHR45655:SF13">
    <property type="entry name" value="SOLUBLE GUANYLATE CYCLASE GCY-32-RELATED"/>
    <property type="match status" value="1"/>
</dbReference>
<dbReference type="InterPro" id="IPR024096">
    <property type="entry name" value="NO_sig/Golgi_transp_ligand-bd"/>
</dbReference>
<evidence type="ECO:0000259" key="1">
    <source>
        <dbReference type="Pfam" id="PF07700"/>
    </source>
</evidence>
<proteinExistence type="predicted"/>
<dbReference type="GO" id="GO:0008074">
    <property type="term" value="C:guanylate cyclase complex, soluble"/>
    <property type="evidence" value="ECO:0007669"/>
    <property type="project" value="TreeGrafter"/>
</dbReference>
<dbReference type="KEGG" id="mbry:B1812_14400"/>
<dbReference type="Gene3D" id="3.90.1520.10">
    <property type="entry name" value="H-NOX domain"/>
    <property type="match status" value="1"/>
</dbReference>
<dbReference type="GO" id="GO:0020037">
    <property type="term" value="F:heme binding"/>
    <property type="evidence" value="ECO:0007669"/>
    <property type="project" value="InterPro"/>
</dbReference>
<dbReference type="RefSeq" id="WP_085772194.1">
    <property type="nucleotide sequence ID" value="NZ_AP027149.1"/>
</dbReference>
<evidence type="ECO:0000313" key="2">
    <source>
        <dbReference type="EMBL" id="ARN82070.1"/>
    </source>
</evidence>
<dbReference type="Proteomes" id="UP000193978">
    <property type="component" value="Chromosome"/>
</dbReference>
<accession>A0A1W6MWU7</accession>